<gene>
    <name evidence="3" type="ORF">ACFOKC_00430</name>
</gene>
<keyword evidence="2" id="KW-1133">Transmembrane helix</keyword>
<evidence type="ECO:0000256" key="2">
    <source>
        <dbReference type="SAM" id="Phobius"/>
    </source>
</evidence>
<sequence length="47" mass="5058">MSDDHDHDDESGRVTSPMQDYSMGQVTTGLVVLLVGLAVAYAFPALF</sequence>
<comment type="caution">
    <text evidence="3">The sequence shown here is derived from an EMBL/GenBank/DDBJ whole genome shotgun (WGS) entry which is preliminary data.</text>
</comment>
<name>A0ABD5N9T3_9EURY</name>
<accession>A0ABD5N9T3</accession>
<dbReference type="RefSeq" id="WP_232569223.1">
    <property type="nucleotide sequence ID" value="NZ_CP089466.1"/>
</dbReference>
<dbReference type="InterPro" id="IPR055972">
    <property type="entry name" value="DUF7550"/>
</dbReference>
<evidence type="ECO:0000313" key="4">
    <source>
        <dbReference type="Proteomes" id="UP001595660"/>
    </source>
</evidence>
<reference evidence="3 4" key="1">
    <citation type="journal article" date="2019" name="Int. J. Syst. Evol. Microbiol.">
        <title>The Global Catalogue of Microorganisms (GCM) 10K type strain sequencing project: providing services to taxonomists for standard genome sequencing and annotation.</title>
        <authorList>
            <consortium name="The Broad Institute Genomics Platform"/>
            <consortium name="The Broad Institute Genome Sequencing Center for Infectious Disease"/>
            <person name="Wu L."/>
            <person name="Ma J."/>
        </authorList>
    </citation>
    <scope>NUCLEOTIDE SEQUENCE [LARGE SCALE GENOMIC DNA]</scope>
    <source>
        <strain evidence="3 4">CGMCC 1.12562</strain>
    </source>
</reference>
<keyword evidence="2" id="KW-0812">Transmembrane</keyword>
<dbReference type="AlphaFoldDB" id="A0ABD5N9T3"/>
<dbReference type="GeneID" id="69117910"/>
<protein>
    <submittedName>
        <fullName evidence="3">Uncharacterized protein</fullName>
    </submittedName>
</protein>
<evidence type="ECO:0000313" key="3">
    <source>
        <dbReference type="EMBL" id="MFC3476180.1"/>
    </source>
</evidence>
<dbReference type="Proteomes" id="UP001595660">
    <property type="component" value="Unassembled WGS sequence"/>
</dbReference>
<feature type="transmembrane region" description="Helical" evidence="2">
    <location>
        <begin position="26"/>
        <end position="46"/>
    </location>
</feature>
<proteinExistence type="predicted"/>
<feature type="compositionally biased region" description="Basic and acidic residues" evidence="1">
    <location>
        <begin position="1"/>
        <end position="12"/>
    </location>
</feature>
<feature type="region of interest" description="Disordered" evidence="1">
    <location>
        <begin position="1"/>
        <end position="20"/>
    </location>
</feature>
<keyword evidence="4" id="KW-1185">Reference proteome</keyword>
<dbReference type="EMBL" id="JBHRWN010000002">
    <property type="protein sequence ID" value="MFC3476180.1"/>
    <property type="molecule type" value="Genomic_DNA"/>
</dbReference>
<organism evidence="3 4">
    <name type="scientific">Halobacterium litoreum</name>
    <dbReference type="NCBI Taxonomy" id="2039234"/>
    <lineage>
        <taxon>Archaea</taxon>
        <taxon>Methanobacteriati</taxon>
        <taxon>Methanobacteriota</taxon>
        <taxon>Stenosarchaea group</taxon>
        <taxon>Halobacteria</taxon>
        <taxon>Halobacteriales</taxon>
        <taxon>Halobacteriaceae</taxon>
        <taxon>Halobacterium</taxon>
    </lineage>
</organism>
<keyword evidence="2" id="KW-0472">Membrane</keyword>
<dbReference type="Pfam" id="PF24418">
    <property type="entry name" value="DUF7550"/>
    <property type="match status" value="1"/>
</dbReference>
<evidence type="ECO:0000256" key="1">
    <source>
        <dbReference type="SAM" id="MobiDB-lite"/>
    </source>
</evidence>